<dbReference type="InterPro" id="IPR046342">
    <property type="entry name" value="CBS_dom_sf"/>
</dbReference>
<comment type="caution">
    <text evidence="4">The sequence shown here is derived from an EMBL/GenBank/DDBJ whole genome shotgun (WGS) entry which is preliminary data.</text>
</comment>
<dbReference type="OrthoDB" id="9790355at2"/>
<evidence type="ECO:0000313" key="4">
    <source>
        <dbReference type="EMBL" id="GEM82036.1"/>
    </source>
</evidence>
<dbReference type="EMBL" id="BJXL01000002">
    <property type="protein sequence ID" value="GEM82036.1"/>
    <property type="molecule type" value="Genomic_DNA"/>
</dbReference>
<dbReference type="SUPFAM" id="SSF54631">
    <property type="entry name" value="CBS-domain pair"/>
    <property type="match status" value="1"/>
</dbReference>
<name>A0A511QZA5_9DEIN</name>
<dbReference type="SMART" id="SM00116">
    <property type="entry name" value="CBS"/>
    <property type="match status" value="2"/>
</dbReference>
<dbReference type="CDD" id="cd04586">
    <property type="entry name" value="CBS_pair_BON_assoc"/>
    <property type="match status" value="1"/>
</dbReference>
<dbReference type="PROSITE" id="PS51371">
    <property type="entry name" value="CBS"/>
    <property type="match status" value="2"/>
</dbReference>
<gene>
    <name evidence="4" type="ORF">MHY01S_02020</name>
</gene>
<feature type="domain" description="CBS" evidence="3">
    <location>
        <begin position="7"/>
        <end position="63"/>
    </location>
</feature>
<evidence type="ECO:0000313" key="5">
    <source>
        <dbReference type="Proteomes" id="UP000321197"/>
    </source>
</evidence>
<sequence>MKAKQIMARPIVAVSPKTPLVEVAQKMLEHHIGSALVVDDKGQLVGIITQGDFCRHPGRMVPFSLFESANVLANWLYPDQVEKVYQAARNLRAQDIMRSPVVTVSPEASLKRVLALMLEHDVNRIPVVRGGKVVGIISRYDLLKWMMQAQTD</sequence>
<evidence type="ECO:0000256" key="1">
    <source>
        <dbReference type="ARBA" id="ARBA00023122"/>
    </source>
</evidence>
<dbReference type="Gene3D" id="3.10.580.10">
    <property type="entry name" value="CBS-domain"/>
    <property type="match status" value="1"/>
</dbReference>
<reference evidence="4 5" key="1">
    <citation type="submission" date="2019-07" db="EMBL/GenBank/DDBJ databases">
        <title>Whole genome shotgun sequence of Meiothermus hypogaeus NBRC 106114.</title>
        <authorList>
            <person name="Hosoyama A."/>
            <person name="Uohara A."/>
            <person name="Ohji S."/>
            <person name="Ichikawa N."/>
        </authorList>
    </citation>
    <scope>NUCLEOTIDE SEQUENCE [LARGE SCALE GENOMIC DNA]</scope>
    <source>
        <strain evidence="4 5">NBRC 106114</strain>
    </source>
</reference>
<dbReference type="Pfam" id="PF00571">
    <property type="entry name" value="CBS"/>
    <property type="match status" value="2"/>
</dbReference>
<proteinExistence type="predicted"/>
<accession>A0A511QZA5</accession>
<dbReference type="RefSeq" id="WP_119341155.1">
    <property type="nucleotide sequence ID" value="NZ_BJXL01000002.1"/>
</dbReference>
<feature type="domain" description="CBS" evidence="3">
    <location>
        <begin position="97"/>
        <end position="152"/>
    </location>
</feature>
<dbReference type="AlphaFoldDB" id="A0A511QZA5"/>
<dbReference type="InterPro" id="IPR051257">
    <property type="entry name" value="Diverse_CBS-Domain"/>
</dbReference>
<organism evidence="4 5">
    <name type="scientific">Meiothermus hypogaeus NBRC 106114</name>
    <dbReference type="NCBI Taxonomy" id="1227553"/>
    <lineage>
        <taxon>Bacteria</taxon>
        <taxon>Thermotogati</taxon>
        <taxon>Deinococcota</taxon>
        <taxon>Deinococci</taxon>
        <taxon>Thermales</taxon>
        <taxon>Thermaceae</taxon>
        <taxon>Meiothermus</taxon>
    </lineage>
</organism>
<dbReference type="Proteomes" id="UP000321197">
    <property type="component" value="Unassembled WGS sequence"/>
</dbReference>
<dbReference type="InterPro" id="IPR000644">
    <property type="entry name" value="CBS_dom"/>
</dbReference>
<protein>
    <recommendedName>
        <fullName evidence="3">CBS domain-containing protein</fullName>
    </recommendedName>
</protein>
<evidence type="ECO:0000259" key="3">
    <source>
        <dbReference type="PROSITE" id="PS51371"/>
    </source>
</evidence>
<keyword evidence="1 2" id="KW-0129">CBS domain</keyword>
<dbReference type="PANTHER" id="PTHR43080:SF26">
    <property type="entry name" value="REGULATORY PROTEIN"/>
    <property type="match status" value="1"/>
</dbReference>
<dbReference type="PANTHER" id="PTHR43080">
    <property type="entry name" value="CBS DOMAIN-CONTAINING PROTEIN CBSX3, MITOCHONDRIAL"/>
    <property type="match status" value="1"/>
</dbReference>
<evidence type="ECO:0000256" key="2">
    <source>
        <dbReference type="PROSITE-ProRule" id="PRU00703"/>
    </source>
</evidence>